<gene>
    <name evidence="7" type="ORF">INP52_07505</name>
</gene>
<name>A0A7S7M7V4_9ACTN</name>
<evidence type="ECO:0000256" key="5">
    <source>
        <dbReference type="ARBA" id="ARBA00023136"/>
    </source>
</evidence>
<dbReference type="EMBL" id="CP063767">
    <property type="protein sequence ID" value="QOY60253.1"/>
    <property type="molecule type" value="Genomic_DNA"/>
</dbReference>
<feature type="transmembrane region" description="Helical" evidence="6">
    <location>
        <begin position="151"/>
        <end position="169"/>
    </location>
</feature>
<keyword evidence="8" id="KW-1185">Reference proteome</keyword>
<keyword evidence="3 6" id="KW-0812">Transmembrane</keyword>
<feature type="transmembrane region" description="Helical" evidence="6">
    <location>
        <begin position="37"/>
        <end position="56"/>
    </location>
</feature>
<evidence type="ECO:0000313" key="8">
    <source>
        <dbReference type="Proteomes" id="UP000593735"/>
    </source>
</evidence>
<dbReference type="RefSeq" id="WP_194370496.1">
    <property type="nucleotide sequence ID" value="NZ_CP063767.1"/>
</dbReference>
<keyword evidence="4 6" id="KW-1133">Transmembrane helix</keyword>
<dbReference type="InterPro" id="IPR001851">
    <property type="entry name" value="ABC_transp_permease"/>
</dbReference>
<dbReference type="AlphaFoldDB" id="A0A7S7M7V4"/>
<sequence>MGDLVSMGPDVLSATIRMAVPLLLVAIAELFSERAGLVNIGLDGLMSIGALFGFLAGYYTGNAWVGLAVGMVAGVLFNLIYALCTVTLCVDQVVTGMALNILAPAVATFVYKVAFGDSSTLVQGTQMAVAGIPLLSGIPVVGPAFFQQTPLAYFAYLLVPLSAVFFGHFRAGLSFRSVGENPHAAETLGIDVLKTKYVACVICGALAGLGGAFLTLCYTSTYAEGIVAGRGFIALSAVIFGRWRSPGVLCACLLFGFCDALQIVLQIHAQGIPYQFFQMIPYVVTLVVLVFFGSGRAGPKANGRPYFREER</sequence>
<evidence type="ECO:0000256" key="3">
    <source>
        <dbReference type="ARBA" id="ARBA00022692"/>
    </source>
</evidence>
<evidence type="ECO:0000256" key="1">
    <source>
        <dbReference type="ARBA" id="ARBA00004651"/>
    </source>
</evidence>
<dbReference type="KEGG" id="tio:INP52_07505"/>
<reference evidence="7 8" key="1">
    <citation type="submission" date="2020-10" db="EMBL/GenBank/DDBJ databases">
        <title>Olsenella immobilis sp.nov., isolated from the mud in a fermentation cellar used for the production of Chinese strong-flavoured liquor.</title>
        <authorList>
            <person name="Lu L."/>
        </authorList>
    </citation>
    <scope>NUCLEOTIDE SEQUENCE [LARGE SCALE GENOMIC DNA]</scope>
    <source>
        <strain evidence="7 8">LZLJ-2</strain>
    </source>
</reference>
<dbReference type="PANTHER" id="PTHR43370">
    <property type="entry name" value="SUGAR ABC TRANSPORTER INTEGRAL MEMBRANE PROTEIN-RELATED"/>
    <property type="match status" value="1"/>
</dbReference>
<protein>
    <submittedName>
        <fullName evidence="7">ABC transporter permease</fullName>
    </submittedName>
</protein>
<proteinExistence type="predicted"/>
<feature type="transmembrane region" description="Helical" evidence="6">
    <location>
        <begin position="197"/>
        <end position="216"/>
    </location>
</feature>
<dbReference type="CDD" id="cd06580">
    <property type="entry name" value="TM_PBP1_transp_TpRbsC_like"/>
    <property type="match status" value="1"/>
</dbReference>
<evidence type="ECO:0000256" key="4">
    <source>
        <dbReference type="ARBA" id="ARBA00022989"/>
    </source>
</evidence>
<evidence type="ECO:0000256" key="6">
    <source>
        <dbReference type="SAM" id="Phobius"/>
    </source>
</evidence>
<comment type="subcellular location">
    <subcellularLocation>
        <location evidence="1">Cell membrane</location>
        <topology evidence="1">Multi-pass membrane protein</topology>
    </subcellularLocation>
</comment>
<evidence type="ECO:0000256" key="2">
    <source>
        <dbReference type="ARBA" id="ARBA00022475"/>
    </source>
</evidence>
<accession>A0A7S7M7V4</accession>
<keyword evidence="2" id="KW-1003">Cell membrane</keyword>
<dbReference type="PANTHER" id="PTHR43370:SF2">
    <property type="entry name" value="ABC TRANSPORTER PERMEASE PROTEIN"/>
    <property type="match status" value="1"/>
</dbReference>
<feature type="transmembrane region" description="Helical" evidence="6">
    <location>
        <begin position="94"/>
        <end position="115"/>
    </location>
</feature>
<feature type="transmembrane region" description="Helical" evidence="6">
    <location>
        <begin position="12"/>
        <end position="31"/>
    </location>
</feature>
<organism evidence="7 8">
    <name type="scientific">Thermophilibacter immobilis</name>
    <dbReference type="NCBI Taxonomy" id="2779519"/>
    <lineage>
        <taxon>Bacteria</taxon>
        <taxon>Bacillati</taxon>
        <taxon>Actinomycetota</taxon>
        <taxon>Coriobacteriia</taxon>
        <taxon>Coriobacteriales</taxon>
        <taxon>Atopobiaceae</taxon>
        <taxon>Thermophilibacter</taxon>
    </lineage>
</organism>
<evidence type="ECO:0000313" key="7">
    <source>
        <dbReference type="EMBL" id="QOY60253.1"/>
    </source>
</evidence>
<dbReference type="GO" id="GO:0005886">
    <property type="term" value="C:plasma membrane"/>
    <property type="evidence" value="ECO:0007669"/>
    <property type="project" value="UniProtKB-SubCell"/>
</dbReference>
<feature type="transmembrane region" description="Helical" evidence="6">
    <location>
        <begin position="248"/>
        <end position="267"/>
    </location>
</feature>
<feature type="transmembrane region" description="Helical" evidence="6">
    <location>
        <begin position="279"/>
        <end position="298"/>
    </location>
</feature>
<feature type="transmembrane region" description="Helical" evidence="6">
    <location>
        <begin position="222"/>
        <end position="241"/>
    </location>
</feature>
<dbReference type="Proteomes" id="UP000593735">
    <property type="component" value="Chromosome"/>
</dbReference>
<feature type="transmembrane region" description="Helical" evidence="6">
    <location>
        <begin position="63"/>
        <end position="88"/>
    </location>
</feature>
<dbReference type="GO" id="GO:0022857">
    <property type="term" value="F:transmembrane transporter activity"/>
    <property type="evidence" value="ECO:0007669"/>
    <property type="project" value="InterPro"/>
</dbReference>
<keyword evidence="5 6" id="KW-0472">Membrane</keyword>
<dbReference type="Pfam" id="PF02653">
    <property type="entry name" value="BPD_transp_2"/>
    <property type="match status" value="1"/>
</dbReference>